<feature type="chain" id="PRO_5040911581" evidence="1">
    <location>
        <begin position="20"/>
        <end position="185"/>
    </location>
</feature>
<evidence type="ECO:0000256" key="1">
    <source>
        <dbReference type="SAM" id="SignalP"/>
    </source>
</evidence>
<proteinExistence type="predicted"/>
<organism evidence="2 3">
    <name type="scientific">Desmophyllum pertusum</name>
    <dbReference type="NCBI Taxonomy" id="174260"/>
    <lineage>
        <taxon>Eukaryota</taxon>
        <taxon>Metazoa</taxon>
        <taxon>Cnidaria</taxon>
        <taxon>Anthozoa</taxon>
        <taxon>Hexacorallia</taxon>
        <taxon>Scleractinia</taxon>
        <taxon>Caryophylliina</taxon>
        <taxon>Caryophylliidae</taxon>
        <taxon>Desmophyllum</taxon>
    </lineage>
</organism>
<dbReference type="Proteomes" id="UP001163046">
    <property type="component" value="Unassembled WGS sequence"/>
</dbReference>
<protein>
    <submittedName>
        <fullName evidence="2">Uncharacterized protein</fullName>
    </submittedName>
</protein>
<name>A0A9W9Z795_9CNID</name>
<dbReference type="AlphaFoldDB" id="A0A9W9Z795"/>
<comment type="caution">
    <text evidence="2">The sequence shown here is derived from an EMBL/GenBank/DDBJ whole genome shotgun (WGS) entry which is preliminary data.</text>
</comment>
<dbReference type="OrthoDB" id="5952612at2759"/>
<gene>
    <name evidence="2" type="ORF">OS493_001946</name>
</gene>
<accession>A0A9W9Z795</accession>
<evidence type="ECO:0000313" key="3">
    <source>
        <dbReference type="Proteomes" id="UP001163046"/>
    </source>
</evidence>
<sequence length="185" mass="20562">MKTFTALLLLSALAAYVSASEMTFHRAVFDFLDERHDEKMAQVLRDQGFPEDTLVANDHPEPPKCLKPCIDNGKMCWKEAGHDACKKLACIDNFFKCSFEIHPPPLPKLTPLEKGCVALLYLCRNHSPTCAGELCCLFASRGASISVKTSESTGIRCIVTMATNSMISIIKIMCNQAPFFLYSIY</sequence>
<feature type="signal peptide" evidence="1">
    <location>
        <begin position="1"/>
        <end position="19"/>
    </location>
</feature>
<keyword evidence="3" id="KW-1185">Reference proteome</keyword>
<keyword evidence="1" id="KW-0732">Signal</keyword>
<dbReference type="EMBL" id="MU826826">
    <property type="protein sequence ID" value="KAJ7375203.1"/>
    <property type="molecule type" value="Genomic_DNA"/>
</dbReference>
<evidence type="ECO:0000313" key="2">
    <source>
        <dbReference type="EMBL" id="KAJ7375203.1"/>
    </source>
</evidence>
<reference evidence="2" key="1">
    <citation type="submission" date="2023-01" db="EMBL/GenBank/DDBJ databases">
        <title>Genome assembly of the deep-sea coral Lophelia pertusa.</title>
        <authorList>
            <person name="Herrera S."/>
            <person name="Cordes E."/>
        </authorList>
    </citation>
    <scope>NUCLEOTIDE SEQUENCE</scope>
    <source>
        <strain evidence="2">USNM1676648</strain>
        <tissue evidence="2">Polyp</tissue>
    </source>
</reference>